<accession>A0ABX8MZC2</accession>
<protein>
    <submittedName>
        <fullName evidence="2">Uncharacterized protein</fullName>
    </submittedName>
</protein>
<evidence type="ECO:0000313" key="3">
    <source>
        <dbReference type="Proteomes" id="UP000693952"/>
    </source>
</evidence>
<dbReference type="Proteomes" id="UP000693952">
    <property type="component" value="Chromosome"/>
</dbReference>
<keyword evidence="1" id="KW-1133">Transmembrane helix</keyword>
<name>A0ABX8MZC2_9PSED</name>
<keyword evidence="1" id="KW-0812">Transmembrane</keyword>
<keyword evidence="1" id="KW-0472">Membrane</keyword>
<organism evidence="2 3">
    <name type="scientific">Pseudomonas sessilinigenes</name>
    <dbReference type="NCBI Taxonomy" id="658629"/>
    <lineage>
        <taxon>Bacteria</taxon>
        <taxon>Pseudomonadati</taxon>
        <taxon>Pseudomonadota</taxon>
        <taxon>Gammaproteobacteria</taxon>
        <taxon>Pseudomonadales</taxon>
        <taxon>Pseudomonadaceae</taxon>
        <taxon>Pseudomonas</taxon>
    </lineage>
</organism>
<evidence type="ECO:0000256" key="1">
    <source>
        <dbReference type="SAM" id="Phobius"/>
    </source>
</evidence>
<feature type="transmembrane region" description="Helical" evidence="1">
    <location>
        <begin position="124"/>
        <end position="145"/>
    </location>
</feature>
<reference evidence="2" key="1">
    <citation type="submission" date="2021-06" db="EMBL/GenBank/DDBJ databases">
        <title>Updating the genus Pseudomonas: Description of 43 new species and partition of the Pseudomonas putida group.</title>
        <authorList>
            <person name="Girard L."/>
            <person name="Lood C."/>
            <person name="Vandamme P."/>
            <person name="Rokni-Zadeh H."/>
            <person name="van Noort V."/>
            <person name="Hofte M."/>
            <person name="Lavigne R."/>
            <person name="De Mot R."/>
        </authorList>
    </citation>
    <scope>NUCLEOTIDE SEQUENCE</scope>
    <source>
        <strain evidence="2">CMR12a</strain>
    </source>
</reference>
<gene>
    <name evidence="2" type="ORF">KSS89_04785</name>
</gene>
<proteinExistence type="predicted"/>
<dbReference type="EMBL" id="CP077074">
    <property type="protein sequence ID" value="QXH43661.1"/>
    <property type="molecule type" value="Genomic_DNA"/>
</dbReference>
<sequence>MHPLEWFATYFIGIAVLALTVVLLVAILILASSSEPLWQTLADIFSIAVQAMLLIIVLVSILAAFPCALFFWLAQRFAWRHVLIYLFCGVLGSLPTMPVVASLFSPDFFTDAPDDEAPATSLQSYLPMLPLFAGSGAFLGAVFWWRTGRHLR</sequence>
<feature type="transmembrane region" description="Helical" evidence="1">
    <location>
        <begin position="7"/>
        <end position="31"/>
    </location>
</feature>
<feature type="transmembrane region" description="Helical" evidence="1">
    <location>
        <begin position="82"/>
        <end position="104"/>
    </location>
</feature>
<evidence type="ECO:0000313" key="2">
    <source>
        <dbReference type="EMBL" id="QXH43661.1"/>
    </source>
</evidence>
<feature type="transmembrane region" description="Helical" evidence="1">
    <location>
        <begin position="51"/>
        <end position="73"/>
    </location>
</feature>
<keyword evidence="3" id="KW-1185">Reference proteome</keyword>